<feature type="chain" id="PRO_5042939741" description="CUB domain-containing protein" evidence="3">
    <location>
        <begin position="24"/>
        <end position="414"/>
    </location>
</feature>
<feature type="non-terminal residue" evidence="6">
    <location>
        <position position="1"/>
    </location>
</feature>
<name>A0AAN5DCC2_9BILA</name>
<keyword evidence="1" id="KW-1015">Disulfide bond</keyword>
<dbReference type="CDD" id="cd00037">
    <property type="entry name" value="CLECT"/>
    <property type="match status" value="2"/>
</dbReference>
<dbReference type="Pfam" id="PF00059">
    <property type="entry name" value="Lectin_C"/>
    <property type="match status" value="2"/>
</dbReference>
<dbReference type="Gene3D" id="3.10.100.10">
    <property type="entry name" value="Mannose-Binding Protein A, subunit A"/>
    <property type="match status" value="2"/>
</dbReference>
<dbReference type="SUPFAM" id="SSF56436">
    <property type="entry name" value="C-type lectin-like"/>
    <property type="match status" value="2"/>
</dbReference>
<feature type="domain" description="CUB" evidence="4">
    <location>
        <begin position="304"/>
        <end position="413"/>
    </location>
</feature>
<evidence type="ECO:0008006" key="8">
    <source>
        <dbReference type="Google" id="ProtNLM"/>
    </source>
</evidence>
<comment type="caution">
    <text evidence="6">The sequence shown here is derived from an EMBL/GenBank/DDBJ whole genome shotgun (WGS) entry which is preliminary data.</text>
</comment>
<dbReference type="InterPro" id="IPR016187">
    <property type="entry name" value="CTDL_fold"/>
</dbReference>
<dbReference type="InterPro" id="IPR035914">
    <property type="entry name" value="Sperma_CUB_dom_sf"/>
</dbReference>
<dbReference type="SMART" id="SM00042">
    <property type="entry name" value="CUB"/>
    <property type="match status" value="1"/>
</dbReference>
<sequence>KKHEPAMRLLLLLLTALPATVLSCADGFNTWLDGRCFRMNYYSPTYYDNSFSTCDKDNARLPTIKNAEENDEFFSALKQYNSFSAYSFWLGLTCNGEKFVWADGSEAEYTNFADDYNCTSSSTGRRYYIDNDRLWYESKDGRDYGINNIVCEGINRSASPCDSFALLQTGKSTEVCYQLQGQEQTWNQAENTCKDLGAHLSAIHDQTLNDFIRRTAVAAGKLDGVHIGITEDSNTGNYSWSDGSEIDYDNFVPGFPSDSYGNCVAMETGFLPGQWMNVDCYSTKLPYVCTKPAFYATNSQPAGCPVKTQYAPGDEIFSPAYPQAPGATSCDYLLLEPNQNKRAEVTIDFFESNTCCDTLTVYDGLFGSNILQTLTGFYSSPLTIRASSNAIRLSWNAKSGEHVRGFHAKMSSCC</sequence>
<keyword evidence="3" id="KW-0732">Signal</keyword>
<dbReference type="Proteomes" id="UP001328107">
    <property type="component" value="Unassembled WGS sequence"/>
</dbReference>
<dbReference type="PANTHER" id="PTHR22991:SF40">
    <property type="entry name" value="PROTEIN CBG13490"/>
    <property type="match status" value="1"/>
</dbReference>
<dbReference type="InterPro" id="IPR018378">
    <property type="entry name" value="C-type_lectin_CS"/>
</dbReference>
<dbReference type="PANTHER" id="PTHR22991">
    <property type="entry name" value="PROTEIN CBG13490"/>
    <property type="match status" value="1"/>
</dbReference>
<dbReference type="AlphaFoldDB" id="A0AAN5DCC2"/>
<gene>
    <name evidence="6" type="ORF">PMAYCL1PPCAC_31101</name>
</gene>
<evidence type="ECO:0000256" key="3">
    <source>
        <dbReference type="SAM" id="SignalP"/>
    </source>
</evidence>
<dbReference type="InterPro" id="IPR000859">
    <property type="entry name" value="CUB_dom"/>
</dbReference>
<accession>A0AAN5DCC2</accession>
<dbReference type="PROSITE" id="PS01180">
    <property type="entry name" value="CUB"/>
    <property type="match status" value="1"/>
</dbReference>
<dbReference type="EMBL" id="BTRK01000006">
    <property type="protein sequence ID" value="GMR60906.1"/>
    <property type="molecule type" value="Genomic_DNA"/>
</dbReference>
<dbReference type="PROSITE" id="PS00615">
    <property type="entry name" value="C_TYPE_LECTIN_1"/>
    <property type="match status" value="1"/>
</dbReference>
<feature type="signal peptide" evidence="3">
    <location>
        <begin position="1"/>
        <end position="23"/>
    </location>
</feature>
<dbReference type="InterPro" id="IPR001304">
    <property type="entry name" value="C-type_lectin-like"/>
</dbReference>
<evidence type="ECO:0000259" key="4">
    <source>
        <dbReference type="PROSITE" id="PS01180"/>
    </source>
</evidence>
<feature type="domain" description="C-type lectin" evidence="5">
    <location>
        <begin position="32"/>
        <end position="125"/>
    </location>
</feature>
<dbReference type="InterPro" id="IPR050976">
    <property type="entry name" value="Snaclec"/>
</dbReference>
<dbReference type="Gene3D" id="2.60.120.290">
    <property type="entry name" value="Spermadhesin, CUB domain"/>
    <property type="match status" value="1"/>
</dbReference>
<evidence type="ECO:0000259" key="5">
    <source>
        <dbReference type="PROSITE" id="PS50041"/>
    </source>
</evidence>
<reference evidence="7" key="1">
    <citation type="submission" date="2022-10" db="EMBL/GenBank/DDBJ databases">
        <title>Genome assembly of Pristionchus species.</title>
        <authorList>
            <person name="Yoshida K."/>
            <person name="Sommer R.J."/>
        </authorList>
    </citation>
    <scope>NUCLEOTIDE SEQUENCE [LARGE SCALE GENOMIC DNA]</scope>
    <source>
        <strain evidence="7">RS5460</strain>
    </source>
</reference>
<keyword evidence="7" id="KW-1185">Reference proteome</keyword>
<protein>
    <recommendedName>
        <fullName evidence="8">CUB domain-containing protein</fullName>
    </recommendedName>
</protein>
<dbReference type="SUPFAM" id="SSF49854">
    <property type="entry name" value="Spermadhesin, CUB domain"/>
    <property type="match status" value="1"/>
</dbReference>
<evidence type="ECO:0000313" key="7">
    <source>
        <dbReference type="Proteomes" id="UP001328107"/>
    </source>
</evidence>
<proteinExistence type="predicted"/>
<organism evidence="6 7">
    <name type="scientific">Pristionchus mayeri</name>
    <dbReference type="NCBI Taxonomy" id="1317129"/>
    <lineage>
        <taxon>Eukaryota</taxon>
        <taxon>Metazoa</taxon>
        <taxon>Ecdysozoa</taxon>
        <taxon>Nematoda</taxon>
        <taxon>Chromadorea</taxon>
        <taxon>Rhabditida</taxon>
        <taxon>Rhabditina</taxon>
        <taxon>Diplogasteromorpha</taxon>
        <taxon>Diplogasteroidea</taxon>
        <taxon>Neodiplogasteridae</taxon>
        <taxon>Pristionchus</taxon>
    </lineage>
</organism>
<comment type="caution">
    <text evidence="2">Lacks conserved residue(s) required for the propagation of feature annotation.</text>
</comment>
<evidence type="ECO:0000256" key="1">
    <source>
        <dbReference type="ARBA" id="ARBA00023157"/>
    </source>
</evidence>
<evidence type="ECO:0000313" key="6">
    <source>
        <dbReference type="EMBL" id="GMR60906.1"/>
    </source>
</evidence>
<dbReference type="Pfam" id="PF00431">
    <property type="entry name" value="CUB"/>
    <property type="match status" value="1"/>
</dbReference>
<evidence type="ECO:0000256" key="2">
    <source>
        <dbReference type="PROSITE-ProRule" id="PRU00059"/>
    </source>
</evidence>
<dbReference type="InterPro" id="IPR016186">
    <property type="entry name" value="C-type_lectin-like/link_sf"/>
</dbReference>
<feature type="domain" description="C-type lectin" evidence="5">
    <location>
        <begin position="176"/>
        <end position="280"/>
    </location>
</feature>
<dbReference type="PROSITE" id="PS50041">
    <property type="entry name" value="C_TYPE_LECTIN_2"/>
    <property type="match status" value="2"/>
</dbReference>
<dbReference type="SMART" id="SM00034">
    <property type="entry name" value="CLECT"/>
    <property type="match status" value="2"/>
</dbReference>